<dbReference type="Gene3D" id="3.30.1240.10">
    <property type="match status" value="1"/>
</dbReference>
<dbReference type="PROSITE" id="PS01229">
    <property type="entry name" value="COF_2"/>
    <property type="match status" value="1"/>
</dbReference>
<dbReference type="InterPro" id="IPR006379">
    <property type="entry name" value="HAD-SF_hydro_IIB"/>
</dbReference>
<evidence type="ECO:0000313" key="2">
    <source>
        <dbReference type="Proteomes" id="UP001209318"/>
    </source>
</evidence>
<dbReference type="SFLD" id="SFLDG01140">
    <property type="entry name" value="C2.B:_Phosphomannomutase_and_P"/>
    <property type="match status" value="1"/>
</dbReference>
<dbReference type="SFLD" id="SFLDG01144">
    <property type="entry name" value="C2.B.4:_PGP_Like"/>
    <property type="match status" value="1"/>
</dbReference>
<comment type="caution">
    <text evidence="1">The sequence shown here is derived from an EMBL/GenBank/DDBJ whole genome shotgun (WGS) entry which is preliminary data.</text>
</comment>
<dbReference type="InterPro" id="IPR023214">
    <property type="entry name" value="HAD_sf"/>
</dbReference>
<gene>
    <name evidence="1" type="ORF">OEV98_12770</name>
</gene>
<dbReference type="PROSITE" id="PS01228">
    <property type="entry name" value="COF_1"/>
    <property type="match status" value="1"/>
</dbReference>
<dbReference type="SFLD" id="SFLDS00003">
    <property type="entry name" value="Haloacid_Dehalogenase"/>
    <property type="match status" value="1"/>
</dbReference>
<dbReference type="Proteomes" id="UP001209318">
    <property type="component" value="Unassembled WGS sequence"/>
</dbReference>
<dbReference type="PANTHER" id="PTHR10000">
    <property type="entry name" value="PHOSPHOSERINE PHOSPHATASE"/>
    <property type="match status" value="1"/>
</dbReference>
<dbReference type="GO" id="GO:0005829">
    <property type="term" value="C:cytosol"/>
    <property type="evidence" value="ECO:0007669"/>
    <property type="project" value="TreeGrafter"/>
</dbReference>
<dbReference type="PANTHER" id="PTHR10000:SF55">
    <property type="entry name" value="5-AMINO-6-(5-PHOSPHO-D-RIBITYLAMINO)URACIL PHOSPHATASE YCSE"/>
    <property type="match status" value="1"/>
</dbReference>
<accession>A0AAE3LN84</accession>
<dbReference type="InterPro" id="IPR036412">
    <property type="entry name" value="HAD-like_sf"/>
</dbReference>
<dbReference type="EMBL" id="JAOUSF010000004">
    <property type="protein sequence ID" value="MCU9614410.1"/>
    <property type="molecule type" value="Genomic_DNA"/>
</dbReference>
<dbReference type="Pfam" id="PF08282">
    <property type="entry name" value="Hydrolase_3"/>
    <property type="match status" value="1"/>
</dbReference>
<evidence type="ECO:0000313" key="1">
    <source>
        <dbReference type="EMBL" id="MCU9614410.1"/>
    </source>
</evidence>
<dbReference type="GO" id="GO:0016791">
    <property type="term" value="F:phosphatase activity"/>
    <property type="evidence" value="ECO:0007669"/>
    <property type="project" value="TreeGrafter"/>
</dbReference>
<sequence>MKLIALDMDGTLLSEDGTISKDNRDMIYRCQDKGDIVAICSGRSLQDILGILEDAGIDCPIISSNGAHVYDGERTVAEFCMSSIAAKEITERLVNENYYFEIYTHQGVQIFTSGREQLKAEIEKLRKDKADFPVKWAYEQIEIQYNQKGLLYSSTFDHTKIQDLQIYKVFVLSFDRGKLKRLEVSLAENELVSLTTSGWTKLEIAHPEVSKGNGLKILAAHYQIPVENTIAIGDNLNDLPMFKVAGTSIAMGNASDEIKAQCTYTTKCYHENGVAYALEKFVL</sequence>
<reference evidence="1" key="1">
    <citation type="submission" date="2022-10" db="EMBL/GenBank/DDBJ databases">
        <title>Description of Fervidibacillus gen. nov. in the family Fervidibacillaceae fam. nov. with two species, Fervidibacillus albus sp. nov., and Fervidibacillus halotolerans sp. nov., isolated from tidal flat sediments.</title>
        <authorList>
            <person name="Kwon K.K."/>
            <person name="Yang S.-H."/>
        </authorList>
    </citation>
    <scope>NUCLEOTIDE SEQUENCE</scope>
    <source>
        <strain evidence="1">JCM 19140</strain>
    </source>
</reference>
<dbReference type="AlphaFoldDB" id="A0AAE3LN84"/>
<dbReference type="Gene3D" id="3.40.50.1000">
    <property type="entry name" value="HAD superfamily/HAD-like"/>
    <property type="match status" value="1"/>
</dbReference>
<dbReference type="CDD" id="cd07516">
    <property type="entry name" value="HAD_Pase"/>
    <property type="match status" value="1"/>
</dbReference>
<dbReference type="NCBIfam" id="TIGR00099">
    <property type="entry name" value="Cof-subfamily"/>
    <property type="match status" value="1"/>
</dbReference>
<name>A0AAE3LN84_9BACI</name>
<proteinExistence type="predicted"/>
<dbReference type="NCBIfam" id="TIGR01484">
    <property type="entry name" value="HAD-SF-IIB"/>
    <property type="match status" value="1"/>
</dbReference>
<keyword evidence="2" id="KW-1185">Reference proteome</keyword>
<dbReference type="SUPFAM" id="SSF56784">
    <property type="entry name" value="HAD-like"/>
    <property type="match status" value="1"/>
</dbReference>
<protein>
    <submittedName>
        <fullName evidence="1">Cof-type HAD-IIB family hydrolase</fullName>
    </submittedName>
</protein>
<dbReference type="InterPro" id="IPR000150">
    <property type="entry name" value="Cof"/>
</dbReference>
<keyword evidence="1" id="KW-0378">Hydrolase</keyword>
<dbReference type="RefSeq" id="WP_263073686.1">
    <property type="nucleotide sequence ID" value="NZ_JAOUSF010000004.1"/>
</dbReference>
<dbReference type="GO" id="GO:0000287">
    <property type="term" value="F:magnesium ion binding"/>
    <property type="evidence" value="ECO:0007669"/>
    <property type="project" value="TreeGrafter"/>
</dbReference>
<organism evidence="1 2">
    <name type="scientific">Perspicuibacillus lycopersici</name>
    <dbReference type="NCBI Taxonomy" id="1325689"/>
    <lineage>
        <taxon>Bacteria</taxon>
        <taxon>Bacillati</taxon>
        <taxon>Bacillota</taxon>
        <taxon>Bacilli</taxon>
        <taxon>Bacillales</taxon>
        <taxon>Bacillaceae</taxon>
        <taxon>Perspicuibacillus</taxon>
    </lineage>
</organism>